<organism evidence="1 2">
    <name type="scientific">Malaciobacter halophilus</name>
    <dbReference type="NCBI Taxonomy" id="197482"/>
    <lineage>
        <taxon>Bacteria</taxon>
        <taxon>Pseudomonadati</taxon>
        <taxon>Campylobacterota</taxon>
        <taxon>Epsilonproteobacteria</taxon>
        <taxon>Campylobacterales</taxon>
        <taxon>Arcobacteraceae</taxon>
        <taxon>Malaciobacter</taxon>
    </lineage>
</organism>
<sequence length="100" mass="11688">MNILIPVDCNSRHEAIISAIEEANYWAYIDLDEGRIVNCDFFKDRKEANCWIDYIIVINETDYIVDFKQKEIAVLSANEEKSIDEIVESFLLEKLKPLKC</sequence>
<dbReference type="Proteomes" id="UP000233248">
    <property type="component" value="Unassembled WGS sequence"/>
</dbReference>
<evidence type="ECO:0000313" key="2">
    <source>
        <dbReference type="Proteomes" id="UP000233248"/>
    </source>
</evidence>
<accession>A0A2N1J186</accession>
<name>A0A2N1J186_9BACT</name>
<evidence type="ECO:0000313" key="1">
    <source>
        <dbReference type="EMBL" id="PKI80264.1"/>
    </source>
</evidence>
<dbReference type="RefSeq" id="WP_101185260.1">
    <property type="nucleotide sequence ID" value="NZ_CP031218.1"/>
</dbReference>
<gene>
    <name evidence="1" type="ORF">CP960_09950</name>
</gene>
<dbReference type="AlphaFoldDB" id="A0A2N1J186"/>
<comment type="caution">
    <text evidence="1">The sequence shown here is derived from an EMBL/GenBank/DDBJ whole genome shotgun (WGS) entry which is preliminary data.</text>
</comment>
<dbReference type="KEGG" id="ahs:AHALO_0061"/>
<dbReference type="EMBL" id="NXIF01000038">
    <property type="protein sequence ID" value="PKI80264.1"/>
    <property type="molecule type" value="Genomic_DNA"/>
</dbReference>
<reference evidence="1 2" key="1">
    <citation type="submission" date="2017-09" db="EMBL/GenBank/DDBJ databases">
        <title>Genomics of the genus Arcobacter.</title>
        <authorList>
            <person name="Perez-Cataluna A."/>
            <person name="Figueras M.J."/>
            <person name="Salas-Masso N."/>
        </authorList>
    </citation>
    <scope>NUCLEOTIDE SEQUENCE [LARGE SCALE GENOMIC DNA]</scope>
    <source>
        <strain evidence="1 2">DSM 18005</strain>
    </source>
</reference>
<dbReference type="OrthoDB" id="5372974at2"/>
<protein>
    <recommendedName>
        <fullName evidence="3">Dinitrogenase iron-molybdenum cofactor biosynthesis domain-containing protein</fullName>
    </recommendedName>
</protein>
<proteinExistence type="predicted"/>
<evidence type="ECO:0008006" key="3">
    <source>
        <dbReference type="Google" id="ProtNLM"/>
    </source>
</evidence>
<keyword evidence="2" id="KW-1185">Reference proteome</keyword>